<gene>
    <name evidence="5" type="ORF">IFM89_016143</name>
</gene>
<evidence type="ECO:0000313" key="5">
    <source>
        <dbReference type="EMBL" id="KAF9597155.1"/>
    </source>
</evidence>
<dbReference type="GO" id="GO:0008270">
    <property type="term" value="F:zinc ion binding"/>
    <property type="evidence" value="ECO:0007669"/>
    <property type="project" value="UniProtKB-KW"/>
</dbReference>
<evidence type="ECO:0000313" key="6">
    <source>
        <dbReference type="Proteomes" id="UP000631114"/>
    </source>
</evidence>
<dbReference type="InterPro" id="IPR011016">
    <property type="entry name" value="Znf_RING-CH"/>
</dbReference>
<dbReference type="PANTHER" id="PTHR23012:SF93">
    <property type="entry name" value="RING_FYVE_PHD ZINC FINGER SUPERFAMILY PROTEIN"/>
    <property type="match status" value="1"/>
</dbReference>
<keyword evidence="2" id="KW-0863">Zinc-finger</keyword>
<dbReference type="SMART" id="SM00744">
    <property type="entry name" value="RINGv"/>
    <property type="match status" value="1"/>
</dbReference>
<dbReference type="PANTHER" id="PTHR23012">
    <property type="entry name" value="RING/FYVE/PHD ZINC FINGER DOMAIN-CONTAINING"/>
    <property type="match status" value="1"/>
</dbReference>
<dbReference type="InterPro" id="IPR013083">
    <property type="entry name" value="Znf_RING/FYVE/PHD"/>
</dbReference>
<dbReference type="SUPFAM" id="SSF57850">
    <property type="entry name" value="RING/U-box"/>
    <property type="match status" value="1"/>
</dbReference>
<organism evidence="5 6">
    <name type="scientific">Coptis chinensis</name>
    <dbReference type="NCBI Taxonomy" id="261450"/>
    <lineage>
        <taxon>Eukaryota</taxon>
        <taxon>Viridiplantae</taxon>
        <taxon>Streptophyta</taxon>
        <taxon>Embryophyta</taxon>
        <taxon>Tracheophyta</taxon>
        <taxon>Spermatophyta</taxon>
        <taxon>Magnoliopsida</taxon>
        <taxon>Ranunculales</taxon>
        <taxon>Ranunculaceae</taxon>
        <taxon>Coptidoideae</taxon>
        <taxon>Coptis</taxon>
    </lineage>
</organism>
<evidence type="ECO:0000256" key="3">
    <source>
        <dbReference type="ARBA" id="ARBA00022833"/>
    </source>
</evidence>
<name>A0A835HB88_9MAGN</name>
<proteinExistence type="predicted"/>
<dbReference type="OrthoDB" id="264354at2759"/>
<evidence type="ECO:0000259" key="4">
    <source>
        <dbReference type="SMART" id="SM00744"/>
    </source>
</evidence>
<sequence length="131" mass="15634">MQFFFHKMDFGDGSPVICQDEDEDFKMETPCSCFGSLKYAHRRCVQKWGNWVISRRDLHNPRFIAMVSTDCNFLDPDYDEYSMHPLPIIINGNVEKRMQICHNPFELKCRWMCVFWNAVDPNDIKKELNCR</sequence>
<dbReference type="AlphaFoldDB" id="A0A835HB88"/>
<keyword evidence="6" id="KW-1185">Reference proteome</keyword>
<dbReference type="GO" id="GO:0004842">
    <property type="term" value="F:ubiquitin-protein transferase activity"/>
    <property type="evidence" value="ECO:0007669"/>
    <property type="project" value="TreeGrafter"/>
</dbReference>
<dbReference type="Pfam" id="PF12906">
    <property type="entry name" value="RINGv"/>
    <property type="match status" value="1"/>
</dbReference>
<dbReference type="Proteomes" id="UP000631114">
    <property type="component" value="Unassembled WGS sequence"/>
</dbReference>
<dbReference type="GO" id="GO:0016567">
    <property type="term" value="P:protein ubiquitination"/>
    <property type="evidence" value="ECO:0007669"/>
    <property type="project" value="TreeGrafter"/>
</dbReference>
<feature type="domain" description="RING-CH-type" evidence="4">
    <location>
        <begin position="17"/>
        <end position="56"/>
    </location>
</feature>
<comment type="caution">
    <text evidence="5">The sequence shown here is derived from an EMBL/GenBank/DDBJ whole genome shotgun (WGS) entry which is preliminary data.</text>
</comment>
<reference evidence="5 6" key="1">
    <citation type="submission" date="2020-10" db="EMBL/GenBank/DDBJ databases">
        <title>The Coptis chinensis genome and diversification of protoberbering-type alkaloids.</title>
        <authorList>
            <person name="Wang B."/>
            <person name="Shu S."/>
            <person name="Song C."/>
            <person name="Liu Y."/>
        </authorList>
    </citation>
    <scope>NUCLEOTIDE SEQUENCE [LARGE SCALE GENOMIC DNA]</scope>
    <source>
        <strain evidence="5">HL-2020</strain>
        <tissue evidence="5">Leaf</tissue>
    </source>
</reference>
<evidence type="ECO:0000256" key="2">
    <source>
        <dbReference type="ARBA" id="ARBA00022771"/>
    </source>
</evidence>
<accession>A0A835HB88</accession>
<dbReference type="Gene3D" id="3.30.40.10">
    <property type="entry name" value="Zinc/RING finger domain, C3HC4 (zinc finger)"/>
    <property type="match status" value="1"/>
</dbReference>
<dbReference type="GO" id="GO:0016020">
    <property type="term" value="C:membrane"/>
    <property type="evidence" value="ECO:0007669"/>
    <property type="project" value="TreeGrafter"/>
</dbReference>
<keyword evidence="3" id="KW-0862">Zinc</keyword>
<dbReference type="EMBL" id="JADFTS010000007">
    <property type="protein sequence ID" value="KAF9597155.1"/>
    <property type="molecule type" value="Genomic_DNA"/>
</dbReference>
<keyword evidence="1" id="KW-0479">Metal-binding</keyword>
<evidence type="ECO:0000256" key="1">
    <source>
        <dbReference type="ARBA" id="ARBA00022723"/>
    </source>
</evidence>
<dbReference type="InterPro" id="IPR033275">
    <property type="entry name" value="MARCH-like"/>
</dbReference>
<protein>
    <recommendedName>
        <fullName evidence="4">RING-CH-type domain-containing protein</fullName>
    </recommendedName>
</protein>